<reference evidence="1" key="1">
    <citation type="submission" date="2016-09" db="EMBL/GenBank/DDBJ databases">
        <title>The Complete Genome of Burkholderia sprentiae wsm5005.</title>
        <authorList>
            <person name="De Meyer S."/>
            <person name="Wang P."/>
            <person name="Terpolilli J."/>
        </authorList>
    </citation>
    <scope>NUCLEOTIDE SEQUENCE [LARGE SCALE GENOMIC DNA]</scope>
    <source>
        <strain evidence="1">WSM5005</strain>
    </source>
</reference>
<dbReference type="STRING" id="754502.BJG93_04505"/>
<gene>
    <name evidence="1" type="ORF">BJG93_04505</name>
</gene>
<proteinExistence type="predicted"/>
<dbReference type="EMBL" id="CP017561">
    <property type="protein sequence ID" value="APA84730.1"/>
    <property type="molecule type" value="Genomic_DNA"/>
</dbReference>
<protein>
    <submittedName>
        <fullName evidence="1">Uncharacterized protein</fullName>
    </submittedName>
</protein>
<organism evidence="1">
    <name type="scientific">Paraburkholderia sprentiae WSM5005</name>
    <dbReference type="NCBI Taxonomy" id="754502"/>
    <lineage>
        <taxon>Bacteria</taxon>
        <taxon>Pseudomonadati</taxon>
        <taxon>Pseudomonadota</taxon>
        <taxon>Betaproteobacteria</taxon>
        <taxon>Burkholderiales</taxon>
        <taxon>Burkholderiaceae</taxon>
        <taxon>Paraburkholderia</taxon>
    </lineage>
</organism>
<name>A0A1I9YEJ7_9BURK</name>
<dbReference type="AlphaFoldDB" id="A0A1I9YEJ7"/>
<evidence type="ECO:0000313" key="1">
    <source>
        <dbReference type="EMBL" id="APA84730.1"/>
    </source>
</evidence>
<accession>A0A1I9YEJ7</accession>
<sequence length="62" mass="6617">MRNGSDDHVFVIAVVVFLGYASGAANTAIRPFQAVAKVSAAQFELSASEPRLISFAFPLRFG</sequence>